<sequence>MHTPPDVMHMSNKGLLKTTLLTLTIALVLLITLVLPAEFGIDPLGSGRLLGLDRLQAQASEPAPANRLWTGEGPFKSDTLTLTLLPGQGAELKAVMEAHAPISFHWTSEGGPVHVDMHGEAENAAPGEYTSYWLDDALTSASGSLRAPFKGTHGWYWENRGSQAVTIRLNTAGFYRTLYMP</sequence>
<evidence type="ECO:0000313" key="2">
    <source>
        <dbReference type="Proteomes" id="UP001159257"/>
    </source>
</evidence>
<evidence type="ECO:0000313" key="1">
    <source>
        <dbReference type="EMBL" id="SMR76671.1"/>
    </source>
</evidence>
<reference evidence="1 2" key="1">
    <citation type="submission" date="2017-05" db="EMBL/GenBank/DDBJ databases">
        <authorList>
            <person name="Varghese N."/>
            <person name="Submissions S."/>
        </authorList>
    </citation>
    <scope>NUCLEOTIDE SEQUENCE [LARGE SCALE GENOMIC DNA]</scope>
    <source>
        <strain evidence="1 2">CGMCC 1.7287</strain>
    </source>
</reference>
<keyword evidence="2" id="KW-1185">Reference proteome</keyword>
<evidence type="ECO:0008006" key="3">
    <source>
        <dbReference type="Google" id="ProtNLM"/>
    </source>
</evidence>
<gene>
    <name evidence="1" type="ORF">SAMN04487964_11245</name>
</gene>
<proteinExistence type="predicted"/>
<protein>
    <recommendedName>
        <fullName evidence="3">Transmembrane anchor protein</fullName>
    </recommendedName>
</protein>
<dbReference type="Proteomes" id="UP001159257">
    <property type="component" value="Unassembled WGS sequence"/>
</dbReference>
<accession>A0ABY1S259</accession>
<dbReference type="RefSeq" id="WP_239040115.1">
    <property type="nucleotide sequence ID" value="NZ_BAAAEY010000008.1"/>
</dbReference>
<name>A0ABY1S259_9GAMM</name>
<dbReference type="EMBL" id="FXWV01000012">
    <property type="protein sequence ID" value="SMR76671.1"/>
    <property type="molecule type" value="Genomic_DNA"/>
</dbReference>
<comment type="caution">
    <text evidence="1">The sequence shown here is derived from an EMBL/GenBank/DDBJ whole genome shotgun (WGS) entry which is preliminary data.</text>
</comment>
<organism evidence="1 2">
    <name type="scientific">Marinobacterium sediminicola</name>
    <dbReference type="NCBI Taxonomy" id="518898"/>
    <lineage>
        <taxon>Bacteria</taxon>
        <taxon>Pseudomonadati</taxon>
        <taxon>Pseudomonadota</taxon>
        <taxon>Gammaproteobacteria</taxon>
        <taxon>Oceanospirillales</taxon>
        <taxon>Oceanospirillaceae</taxon>
        <taxon>Marinobacterium</taxon>
    </lineage>
</organism>